<evidence type="ECO:0000256" key="6">
    <source>
        <dbReference type="ARBA" id="ARBA00023136"/>
    </source>
</evidence>
<evidence type="ECO:0000256" key="3">
    <source>
        <dbReference type="ARBA" id="ARBA00022553"/>
    </source>
</evidence>
<dbReference type="Pfam" id="PF00672">
    <property type="entry name" value="HAMP"/>
    <property type="match status" value="1"/>
</dbReference>
<comment type="subcellular location">
    <subcellularLocation>
        <location evidence="1">Cell membrane</location>
        <topology evidence="1">Multi-pass membrane protein</topology>
    </subcellularLocation>
</comment>
<evidence type="ECO:0000256" key="4">
    <source>
        <dbReference type="ARBA" id="ARBA00022679"/>
    </source>
</evidence>
<evidence type="ECO:0000256" key="2">
    <source>
        <dbReference type="ARBA" id="ARBA00022475"/>
    </source>
</evidence>
<dbReference type="InterPro" id="IPR003594">
    <property type="entry name" value="HATPase_dom"/>
</dbReference>
<dbReference type="Gene3D" id="6.10.340.10">
    <property type="match status" value="1"/>
</dbReference>
<dbReference type="SMART" id="SM00304">
    <property type="entry name" value="HAMP"/>
    <property type="match status" value="1"/>
</dbReference>
<dbReference type="GO" id="GO:0000155">
    <property type="term" value="F:phosphorelay sensor kinase activity"/>
    <property type="evidence" value="ECO:0007669"/>
    <property type="project" value="InterPro"/>
</dbReference>
<dbReference type="RefSeq" id="WP_183599843.1">
    <property type="nucleotide sequence ID" value="NZ_JACHXK010000004.1"/>
</dbReference>
<dbReference type="Gene3D" id="3.30.565.10">
    <property type="entry name" value="Histidine kinase-like ATPase, C-terminal domain"/>
    <property type="match status" value="1"/>
</dbReference>
<keyword evidence="6 7" id="KW-0472">Membrane</keyword>
<evidence type="ECO:0000256" key="1">
    <source>
        <dbReference type="ARBA" id="ARBA00004651"/>
    </source>
</evidence>
<dbReference type="InterPro" id="IPR036890">
    <property type="entry name" value="HATPase_C_sf"/>
</dbReference>
<gene>
    <name evidence="9" type="ORF">FHS18_002179</name>
</gene>
<keyword evidence="7" id="KW-0812">Transmembrane</keyword>
<evidence type="ECO:0000259" key="8">
    <source>
        <dbReference type="PROSITE" id="PS50885"/>
    </source>
</evidence>
<dbReference type="SUPFAM" id="SSF55874">
    <property type="entry name" value="ATPase domain of HSP90 chaperone/DNA topoisomerase II/histidine kinase"/>
    <property type="match status" value="1"/>
</dbReference>
<dbReference type="SUPFAM" id="SSF158472">
    <property type="entry name" value="HAMP domain-like"/>
    <property type="match status" value="1"/>
</dbReference>
<keyword evidence="3" id="KW-0597">Phosphoprotein</keyword>
<dbReference type="Pfam" id="PF02518">
    <property type="entry name" value="HATPase_c"/>
    <property type="match status" value="1"/>
</dbReference>
<dbReference type="AlphaFoldDB" id="A0A7W5FMI7"/>
<keyword evidence="2" id="KW-1003">Cell membrane</keyword>
<organism evidence="9 10">
    <name type="scientific">Paenibacillus phyllosphaerae</name>
    <dbReference type="NCBI Taxonomy" id="274593"/>
    <lineage>
        <taxon>Bacteria</taxon>
        <taxon>Bacillati</taxon>
        <taxon>Bacillota</taxon>
        <taxon>Bacilli</taxon>
        <taxon>Bacillales</taxon>
        <taxon>Paenibacillaceae</taxon>
        <taxon>Paenibacillus</taxon>
    </lineage>
</organism>
<dbReference type="InterPro" id="IPR050640">
    <property type="entry name" value="Bact_2-comp_sensor_kinase"/>
</dbReference>
<dbReference type="Pfam" id="PF06580">
    <property type="entry name" value="His_kinase"/>
    <property type="match status" value="1"/>
</dbReference>
<dbReference type="PANTHER" id="PTHR34220:SF7">
    <property type="entry name" value="SENSOR HISTIDINE KINASE YPDA"/>
    <property type="match status" value="1"/>
</dbReference>
<dbReference type="EC" id="2.7.13.3" evidence="9"/>
<dbReference type="InterPro" id="IPR010559">
    <property type="entry name" value="Sig_transdc_His_kin_internal"/>
</dbReference>
<dbReference type="PROSITE" id="PS50885">
    <property type="entry name" value="HAMP"/>
    <property type="match status" value="1"/>
</dbReference>
<dbReference type="GO" id="GO:0005886">
    <property type="term" value="C:plasma membrane"/>
    <property type="evidence" value="ECO:0007669"/>
    <property type="project" value="UniProtKB-SubCell"/>
</dbReference>
<dbReference type="InterPro" id="IPR003660">
    <property type="entry name" value="HAMP_dom"/>
</dbReference>
<evidence type="ECO:0000313" key="10">
    <source>
        <dbReference type="Proteomes" id="UP000570361"/>
    </source>
</evidence>
<name>A0A7W5FMI7_9BACL</name>
<dbReference type="EMBL" id="JACHXK010000004">
    <property type="protein sequence ID" value="MBB3110112.1"/>
    <property type="molecule type" value="Genomic_DNA"/>
</dbReference>
<dbReference type="CDD" id="cd06225">
    <property type="entry name" value="HAMP"/>
    <property type="match status" value="1"/>
</dbReference>
<keyword evidence="10" id="KW-1185">Reference proteome</keyword>
<keyword evidence="5 9" id="KW-0418">Kinase</keyword>
<accession>A0A7W5FMI7</accession>
<sequence length="582" mass="67072">MRMPWSRTFLHSLTFKLFACFFLIIVPLVSILVISNHYSVQVVRNQVAQSNQNLLSLYMGQIDRNLEDVDNYLFDLSERNTDMTTMNFPESDDDNNYLLARLRLFDTLNSALSYNDVVDLLFVYSKPNHDLIMAQDFGESYEEREQVRTEVIRMLEEQADEVDYAQWNIWQGNGTYYLFHLVKTGNAYAGAWFNIQRLMLPLKYIDLGNDGTALFATNELVPMSNASWLEKEGIKLALNPNTYSISGNADSYLMMGEASSRGDFFLVALVPDSAILEKLPNLQRLFWAISAAAAVFLLFFLFVMRRVFLLPVKRMIKAMRKLRDGNLDIRIPQVRTSLEFELMNDTFNRMIGEIRDLKIHVYEEQLSHQRAELKHLQLQIKPHFFLNSLNIVYNLATVQDYKLIQEMTKCLVAYFRFMFKSNSYFVPLHEELKHTANYLRIQELRFPGVLSYRVEAPDSLTEAGIPPLSIQTLVENAIQHAVNMDRPIEITVRVQTSEGTIVPSYDVHIEDTGEGFPEHVLQELQQQRWDGENGEHVGIWNVDRRLKLLYKGKAGLAFANIPGKGAGIRLTIPVHPPEQGES</sequence>
<proteinExistence type="predicted"/>
<feature type="transmembrane region" description="Helical" evidence="7">
    <location>
        <begin position="285"/>
        <end position="304"/>
    </location>
</feature>
<dbReference type="PANTHER" id="PTHR34220">
    <property type="entry name" value="SENSOR HISTIDINE KINASE YPDA"/>
    <property type="match status" value="1"/>
</dbReference>
<evidence type="ECO:0000313" key="9">
    <source>
        <dbReference type="EMBL" id="MBB3110112.1"/>
    </source>
</evidence>
<protein>
    <submittedName>
        <fullName evidence="9">Two-component system sensor histidine kinase YesM</fullName>
        <ecNumber evidence="9">2.7.13.3</ecNumber>
    </submittedName>
</protein>
<reference evidence="9 10" key="1">
    <citation type="submission" date="2020-08" db="EMBL/GenBank/DDBJ databases">
        <title>Genomic Encyclopedia of Type Strains, Phase III (KMG-III): the genomes of soil and plant-associated and newly described type strains.</title>
        <authorList>
            <person name="Whitman W."/>
        </authorList>
    </citation>
    <scope>NUCLEOTIDE SEQUENCE [LARGE SCALE GENOMIC DNA]</scope>
    <source>
        <strain evidence="9 10">CECT 5862</strain>
    </source>
</reference>
<evidence type="ECO:0000256" key="5">
    <source>
        <dbReference type="ARBA" id="ARBA00022777"/>
    </source>
</evidence>
<dbReference type="Proteomes" id="UP000570361">
    <property type="component" value="Unassembled WGS sequence"/>
</dbReference>
<feature type="transmembrane region" description="Helical" evidence="7">
    <location>
        <begin position="12"/>
        <end position="34"/>
    </location>
</feature>
<feature type="domain" description="HAMP" evidence="8">
    <location>
        <begin position="306"/>
        <end position="359"/>
    </location>
</feature>
<keyword evidence="4 9" id="KW-0808">Transferase</keyword>
<comment type="caution">
    <text evidence="9">The sequence shown here is derived from an EMBL/GenBank/DDBJ whole genome shotgun (WGS) entry which is preliminary data.</text>
</comment>
<evidence type="ECO:0000256" key="7">
    <source>
        <dbReference type="SAM" id="Phobius"/>
    </source>
</evidence>
<keyword evidence="7" id="KW-1133">Transmembrane helix</keyword>